<evidence type="ECO:0000256" key="6">
    <source>
        <dbReference type="ARBA" id="ARBA00022692"/>
    </source>
</evidence>
<keyword evidence="8 9" id="KW-0472">Membrane</keyword>
<feature type="transmembrane region" description="Helical" evidence="9">
    <location>
        <begin position="189"/>
        <end position="207"/>
    </location>
</feature>
<keyword evidence="4" id="KW-0762">Sugar transport</keyword>
<evidence type="ECO:0000256" key="9">
    <source>
        <dbReference type="SAM" id="Phobius"/>
    </source>
</evidence>
<dbReference type="OrthoDB" id="5516394at2"/>
<accession>A0A1G7ASX2</accession>
<comment type="subcellular location">
    <subcellularLocation>
        <location evidence="1">Cell membrane</location>
        <topology evidence="1">Multi-pass membrane protein</topology>
    </subcellularLocation>
</comment>
<protein>
    <submittedName>
        <fullName evidence="10">PTS system, mannose-specific IIC component</fullName>
    </submittedName>
</protein>
<evidence type="ECO:0000313" key="11">
    <source>
        <dbReference type="Proteomes" id="UP000243205"/>
    </source>
</evidence>
<evidence type="ECO:0000256" key="8">
    <source>
        <dbReference type="ARBA" id="ARBA00023136"/>
    </source>
</evidence>
<evidence type="ECO:0000256" key="2">
    <source>
        <dbReference type="ARBA" id="ARBA00022448"/>
    </source>
</evidence>
<dbReference type="Proteomes" id="UP000243205">
    <property type="component" value="Unassembled WGS sequence"/>
</dbReference>
<gene>
    <name evidence="10" type="ORF">SAMN05661003_104159</name>
</gene>
<keyword evidence="3" id="KW-1003">Cell membrane</keyword>
<keyword evidence="11" id="KW-1185">Reference proteome</keyword>
<proteinExistence type="predicted"/>
<feature type="transmembrane region" description="Helical" evidence="9">
    <location>
        <begin position="149"/>
        <end position="177"/>
    </location>
</feature>
<sequence length="231" mass="24068">MSVLQWSLMLGLAVLAGLDRTALAQLQLCRPLLCGPVAGLIVGNWQAGLLIGMLLEPVWLLRLPVGATVAPDDTQATLAAVSLHAGSLVSFPLADPVSQALLALLCASLAPLGRCPDILARHCNGRLAQRAQDCLAVGQVHAALRCHGWGAVLFALASLCSFTLLLLLGLLTAWLLGEMLVWLRLVPDGRLATVLLLCGLAALVPQLAVPRGAQLFFGAFAATSLLLALLG</sequence>
<evidence type="ECO:0000256" key="5">
    <source>
        <dbReference type="ARBA" id="ARBA00022683"/>
    </source>
</evidence>
<keyword evidence="6 9" id="KW-0812">Transmembrane</keyword>
<keyword evidence="2" id="KW-0813">Transport</keyword>
<evidence type="ECO:0000256" key="7">
    <source>
        <dbReference type="ARBA" id="ARBA00022989"/>
    </source>
</evidence>
<dbReference type="RefSeq" id="WP_092077264.1">
    <property type="nucleotide sequence ID" value="NZ_FNAQ01000004.1"/>
</dbReference>
<keyword evidence="5" id="KW-0598">Phosphotransferase system</keyword>
<dbReference type="InterPro" id="IPR004700">
    <property type="entry name" value="PTS_IIC_man"/>
</dbReference>
<dbReference type="GO" id="GO:0005886">
    <property type="term" value="C:plasma membrane"/>
    <property type="evidence" value="ECO:0007669"/>
    <property type="project" value="UniProtKB-SubCell"/>
</dbReference>
<evidence type="ECO:0000256" key="1">
    <source>
        <dbReference type="ARBA" id="ARBA00004651"/>
    </source>
</evidence>
<keyword evidence="7 9" id="KW-1133">Transmembrane helix</keyword>
<evidence type="ECO:0000256" key="4">
    <source>
        <dbReference type="ARBA" id="ARBA00022597"/>
    </source>
</evidence>
<dbReference type="STRING" id="57664.SAMN05661003_104159"/>
<organism evidence="10 11">
    <name type="scientific">Desulfuromonas thiophila</name>
    <dbReference type="NCBI Taxonomy" id="57664"/>
    <lineage>
        <taxon>Bacteria</taxon>
        <taxon>Pseudomonadati</taxon>
        <taxon>Thermodesulfobacteriota</taxon>
        <taxon>Desulfuromonadia</taxon>
        <taxon>Desulfuromonadales</taxon>
        <taxon>Desulfuromonadaceae</taxon>
        <taxon>Desulfuromonas</taxon>
    </lineage>
</organism>
<dbReference type="AlphaFoldDB" id="A0A1G7ASX2"/>
<dbReference type="GO" id="GO:0009401">
    <property type="term" value="P:phosphoenolpyruvate-dependent sugar phosphotransferase system"/>
    <property type="evidence" value="ECO:0007669"/>
    <property type="project" value="UniProtKB-KW"/>
</dbReference>
<dbReference type="EMBL" id="FNAQ01000004">
    <property type="protein sequence ID" value="SDE17095.1"/>
    <property type="molecule type" value="Genomic_DNA"/>
</dbReference>
<dbReference type="Pfam" id="PF03609">
    <property type="entry name" value="EII-Sor"/>
    <property type="match status" value="1"/>
</dbReference>
<feature type="transmembrane region" description="Helical" evidence="9">
    <location>
        <begin position="213"/>
        <end position="230"/>
    </location>
</feature>
<name>A0A1G7ASX2_9BACT</name>
<evidence type="ECO:0000313" key="10">
    <source>
        <dbReference type="EMBL" id="SDE17095.1"/>
    </source>
</evidence>
<evidence type="ECO:0000256" key="3">
    <source>
        <dbReference type="ARBA" id="ARBA00022475"/>
    </source>
</evidence>
<reference evidence="11" key="1">
    <citation type="submission" date="2016-10" db="EMBL/GenBank/DDBJ databases">
        <authorList>
            <person name="Varghese N."/>
            <person name="Submissions S."/>
        </authorList>
    </citation>
    <scope>NUCLEOTIDE SEQUENCE [LARGE SCALE GENOMIC DNA]</scope>
    <source>
        <strain evidence="11">DSM 8987</strain>
    </source>
</reference>